<dbReference type="EMBL" id="AJIL01000099">
    <property type="protein sequence ID" value="KNE95280.1"/>
    <property type="molecule type" value="Genomic_DNA"/>
</dbReference>
<proteinExistence type="predicted"/>
<organism evidence="2 3">
    <name type="scientific">Puccinia striiformis f. sp. tritici PST-78</name>
    <dbReference type="NCBI Taxonomy" id="1165861"/>
    <lineage>
        <taxon>Eukaryota</taxon>
        <taxon>Fungi</taxon>
        <taxon>Dikarya</taxon>
        <taxon>Basidiomycota</taxon>
        <taxon>Pucciniomycotina</taxon>
        <taxon>Pucciniomycetes</taxon>
        <taxon>Pucciniales</taxon>
        <taxon>Pucciniaceae</taxon>
        <taxon>Puccinia</taxon>
    </lineage>
</organism>
<comment type="caution">
    <text evidence="2">The sequence shown here is derived from an EMBL/GenBank/DDBJ whole genome shotgun (WGS) entry which is preliminary data.</text>
</comment>
<dbReference type="OrthoDB" id="159229at2759"/>
<gene>
    <name evidence="2" type="ORF">PSTG_11366</name>
</gene>
<dbReference type="STRING" id="1165861.A0A0L0V7J0"/>
<evidence type="ECO:0000313" key="3">
    <source>
        <dbReference type="Proteomes" id="UP000054564"/>
    </source>
</evidence>
<dbReference type="GO" id="GO:0006801">
    <property type="term" value="P:superoxide metabolic process"/>
    <property type="evidence" value="ECO:0007669"/>
    <property type="project" value="InterPro"/>
</dbReference>
<keyword evidence="3" id="KW-1185">Reference proteome</keyword>
<dbReference type="PANTHER" id="PTHR10003">
    <property type="entry name" value="SUPEROXIDE DISMUTASE CU-ZN -RELATED"/>
    <property type="match status" value="1"/>
</dbReference>
<dbReference type="Pfam" id="PF00080">
    <property type="entry name" value="Sod_Cu"/>
    <property type="match status" value="1"/>
</dbReference>
<dbReference type="SUPFAM" id="SSF49329">
    <property type="entry name" value="Cu,Zn superoxide dismutase-like"/>
    <property type="match status" value="1"/>
</dbReference>
<dbReference type="Gene3D" id="2.60.40.200">
    <property type="entry name" value="Superoxide dismutase, copper/zinc binding domain"/>
    <property type="match status" value="1"/>
</dbReference>
<feature type="domain" description="Superoxide dismutase copper/zinc binding" evidence="1">
    <location>
        <begin position="56"/>
        <end position="162"/>
    </location>
</feature>
<dbReference type="SMR" id="A0A0L0V7J0"/>
<dbReference type="Proteomes" id="UP000054564">
    <property type="component" value="Unassembled WGS sequence"/>
</dbReference>
<dbReference type="InterPro" id="IPR036423">
    <property type="entry name" value="SOD-like_Cu/Zn_dom_sf"/>
</dbReference>
<evidence type="ECO:0000259" key="1">
    <source>
        <dbReference type="Pfam" id="PF00080"/>
    </source>
</evidence>
<dbReference type="AlphaFoldDB" id="A0A0L0V7J0"/>
<accession>A0A0L0V7J0</accession>
<dbReference type="GO" id="GO:0005507">
    <property type="term" value="F:copper ion binding"/>
    <property type="evidence" value="ECO:0007669"/>
    <property type="project" value="InterPro"/>
</dbReference>
<protein>
    <recommendedName>
        <fullName evidence="1">Superoxide dismutase copper/zinc binding domain-containing protein</fullName>
    </recommendedName>
</protein>
<name>A0A0L0V7J0_9BASI</name>
<dbReference type="InterPro" id="IPR024134">
    <property type="entry name" value="SOD_Cu/Zn_/chaperone"/>
</dbReference>
<evidence type="ECO:0000313" key="2">
    <source>
        <dbReference type="EMBL" id="KNE95280.1"/>
    </source>
</evidence>
<dbReference type="InterPro" id="IPR001424">
    <property type="entry name" value="SOD_Cu_Zn_dom"/>
</dbReference>
<reference evidence="3" key="1">
    <citation type="submission" date="2014-03" db="EMBL/GenBank/DDBJ databases">
        <title>The Genome Sequence of Puccinia striiformis f. sp. tritici PST-78.</title>
        <authorList>
            <consortium name="The Broad Institute Genome Sequencing Platform"/>
            <person name="Cuomo C."/>
            <person name="Hulbert S."/>
            <person name="Chen X."/>
            <person name="Walker B."/>
            <person name="Young S.K."/>
            <person name="Zeng Q."/>
            <person name="Gargeya S."/>
            <person name="Fitzgerald M."/>
            <person name="Haas B."/>
            <person name="Abouelleil A."/>
            <person name="Alvarado L."/>
            <person name="Arachchi H.M."/>
            <person name="Berlin A.M."/>
            <person name="Chapman S.B."/>
            <person name="Goldberg J."/>
            <person name="Griggs A."/>
            <person name="Gujja S."/>
            <person name="Hansen M."/>
            <person name="Howarth C."/>
            <person name="Imamovic A."/>
            <person name="Larimer J."/>
            <person name="McCowan C."/>
            <person name="Montmayeur A."/>
            <person name="Murphy C."/>
            <person name="Neiman D."/>
            <person name="Pearson M."/>
            <person name="Priest M."/>
            <person name="Roberts A."/>
            <person name="Saif S."/>
            <person name="Shea T."/>
            <person name="Sisk P."/>
            <person name="Sykes S."/>
            <person name="Wortman J."/>
            <person name="Nusbaum C."/>
            <person name="Birren B."/>
        </authorList>
    </citation>
    <scope>NUCLEOTIDE SEQUENCE [LARGE SCALE GENOMIC DNA]</scope>
    <source>
        <strain evidence="3">race PST-78</strain>
    </source>
</reference>
<sequence length="212" mass="22651">MFSSSLPAKAFCLSILGCSQGRSLHSPAKTASDTIATASFSGSGIDATFRFFSDPSTLVSKVEATIAGLKEGFSNPYHIHSFSLAADGNCTSTGPHFNPMNATVGHCDPANPKLCEVGDLAGKHGSLVSQPGGVFRTSYEDASLKLSQSDEGIFYRSIVIHGPNKVRLACGMIIPSDDYKPRKSSFFGLMSHGSKTFMPYQFMPKFSKFVVD</sequence>